<keyword evidence="2 3" id="KW-0560">Oxidoreductase</keyword>
<dbReference type="EMBL" id="FODT01000004">
    <property type="protein sequence ID" value="SEO74285.1"/>
    <property type="molecule type" value="Genomic_DNA"/>
</dbReference>
<evidence type="ECO:0000256" key="1">
    <source>
        <dbReference type="ARBA" id="ARBA00022905"/>
    </source>
</evidence>
<protein>
    <recommendedName>
        <fullName evidence="3">Pyrroloquinoline-quinone synthase</fullName>
        <ecNumber evidence="3">1.3.3.11</ecNumber>
    </recommendedName>
    <alternativeName>
        <fullName evidence="3">Coenzyme PQQ synthesis protein C</fullName>
    </alternativeName>
    <alternativeName>
        <fullName evidence="3">Pyrroloquinoline quinone biosynthesis protein C</fullName>
    </alternativeName>
</protein>
<feature type="domain" description="Thiaminase-2/PQQC" evidence="4">
    <location>
        <begin position="23"/>
        <end position="233"/>
    </location>
</feature>
<dbReference type="EC" id="1.3.3.11" evidence="3"/>
<sequence length="254" mass="28533">MNAMTAFSINGAASLRSADELEAALRQIGAARYHNLHLFHRLLHGGQLTKGQVQAWALNRYYYQSTIPIKDAVVISRFRDRATRVEWRHRIEDHDGDIGSEGGIERWLKLTEGLGLDSAYVESTEGILPATRFAVDAYVHFVRDRTPLEAIASSLTELFAPNLHEERISGMLAHYDFVNPEIMSYFKRRLAQAPRDADFALDYVKRHAATPAEREAVCNALIFKTNVLWAQLDALHHAYVDGHIPPGAFVPQAG</sequence>
<dbReference type="HAMAP" id="MF_00654">
    <property type="entry name" value="PQQ_syn_PqqC"/>
    <property type="match status" value="1"/>
</dbReference>
<dbReference type="PANTHER" id="PTHR40279">
    <property type="entry name" value="PQQC-LIKE PROTEIN"/>
    <property type="match status" value="1"/>
</dbReference>
<dbReference type="UniPathway" id="UPA00539"/>
<evidence type="ECO:0000256" key="3">
    <source>
        <dbReference type="HAMAP-Rule" id="MF_00654"/>
    </source>
</evidence>
<dbReference type="GO" id="GO:0033732">
    <property type="term" value="F:pyrroloquinoline-quinone synthase activity"/>
    <property type="evidence" value="ECO:0007669"/>
    <property type="project" value="UniProtKB-EC"/>
</dbReference>
<organism evidence="5 6">
    <name type="scientific">Rhodopseudomonas pseudopalustris</name>
    <dbReference type="NCBI Taxonomy" id="1513892"/>
    <lineage>
        <taxon>Bacteria</taxon>
        <taxon>Pseudomonadati</taxon>
        <taxon>Pseudomonadota</taxon>
        <taxon>Alphaproteobacteria</taxon>
        <taxon>Hyphomicrobiales</taxon>
        <taxon>Nitrobacteraceae</taxon>
        <taxon>Rhodopseudomonas</taxon>
    </lineage>
</organism>
<reference evidence="6" key="1">
    <citation type="submission" date="2016-10" db="EMBL/GenBank/DDBJ databases">
        <authorList>
            <person name="Varghese N."/>
            <person name="Submissions S."/>
        </authorList>
    </citation>
    <scope>NUCLEOTIDE SEQUENCE [LARGE SCALE GENOMIC DNA]</scope>
    <source>
        <strain evidence="6">DSM 123</strain>
    </source>
</reference>
<evidence type="ECO:0000259" key="4">
    <source>
        <dbReference type="Pfam" id="PF03070"/>
    </source>
</evidence>
<evidence type="ECO:0000256" key="2">
    <source>
        <dbReference type="ARBA" id="ARBA00023002"/>
    </source>
</evidence>
<dbReference type="InterPro" id="IPR039068">
    <property type="entry name" value="PqqC-like"/>
</dbReference>
<dbReference type="Pfam" id="PF03070">
    <property type="entry name" value="TENA_THI-4"/>
    <property type="match status" value="1"/>
</dbReference>
<dbReference type="Proteomes" id="UP000199615">
    <property type="component" value="Unassembled WGS sequence"/>
</dbReference>
<dbReference type="SUPFAM" id="SSF48613">
    <property type="entry name" value="Heme oxygenase-like"/>
    <property type="match status" value="1"/>
</dbReference>
<dbReference type="AlphaFoldDB" id="A0A1H8S6M0"/>
<keyword evidence="1 3" id="KW-0884">PQQ biosynthesis</keyword>
<dbReference type="InterPro" id="IPR011845">
    <property type="entry name" value="PqqC"/>
</dbReference>
<comment type="similarity">
    <text evidence="3">Belongs to the PqqC family.</text>
</comment>
<dbReference type="PANTHER" id="PTHR40279:SF3">
    <property type="entry name" value="4-AMINOBENZOATE SYNTHASE"/>
    <property type="match status" value="1"/>
</dbReference>
<dbReference type="Gene3D" id="1.20.910.10">
    <property type="entry name" value="Heme oxygenase-like"/>
    <property type="match status" value="1"/>
</dbReference>
<proteinExistence type="inferred from homology"/>
<accession>A0A1H8S6M0</accession>
<evidence type="ECO:0000313" key="5">
    <source>
        <dbReference type="EMBL" id="SEO74285.1"/>
    </source>
</evidence>
<name>A0A1H8S6M0_9BRAD</name>
<dbReference type="NCBIfam" id="TIGR02111">
    <property type="entry name" value="PQQ_syn_pqqC"/>
    <property type="match status" value="1"/>
</dbReference>
<keyword evidence="6" id="KW-1185">Reference proteome</keyword>
<dbReference type="RefSeq" id="WP_175557646.1">
    <property type="nucleotide sequence ID" value="NZ_FODT01000004.1"/>
</dbReference>
<dbReference type="InterPro" id="IPR004305">
    <property type="entry name" value="Thiaminase-2/PQQC"/>
</dbReference>
<dbReference type="GO" id="GO:0018189">
    <property type="term" value="P:pyrroloquinoline quinone biosynthetic process"/>
    <property type="evidence" value="ECO:0007669"/>
    <property type="project" value="UniProtKB-UniRule"/>
</dbReference>
<comment type="catalytic activity">
    <reaction evidence="3">
        <text>6-(2-amino-2-carboxyethyl)-7,8-dioxo-1,2,3,4,7,8-hexahydroquinoline-2,4-dicarboxylate + 3 O2 = pyrroloquinoline quinone + 2 H2O2 + 2 H2O + H(+)</text>
        <dbReference type="Rhea" id="RHEA:10692"/>
        <dbReference type="ChEBI" id="CHEBI:15377"/>
        <dbReference type="ChEBI" id="CHEBI:15378"/>
        <dbReference type="ChEBI" id="CHEBI:15379"/>
        <dbReference type="ChEBI" id="CHEBI:16240"/>
        <dbReference type="ChEBI" id="CHEBI:58442"/>
        <dbReference type="ChEBI" id="CHEBI:58778"/>
        <dbReference type="EC" id="1.3.3.11"/>
    </reaction>
</comment>
<dbReference type="InterPro" id="IPR016084">
    <property type="entry name" value="Haem_Oase-like_multi-hlx"/>
</dbReference>
<comment type="function">
    <text evidence="3">Ring cyclization and eight-electron oxidation of 3a-(2-amino-2-carboxyethyl)-4,5-dioxo-4,5,6,7,8,9-hexahydroquinoline-7,9-dicarboxylic-acid to PQQ.</text>
</comment>
<comment type="pathway">
    <text evidence="3">Cofactor biosynthesis; pyrroloquinoline quinone biosynthesis.</text>
</comment>
<evidence type="ECO:0000313" key="6">
    <source>
        <dbReference type="Proteomes" id="UP000199615"/>
    </source>
</evidence>
<gene>
    <name evidence="3" type="primary">pqqC</name>
    <name evidence="5" type="ORF">SAMN05444123_104309</name>
</gene>